<feature type="non-terminal residue" evidence="1">
    <location>
        <position position="1"/>
    </location>
</feature>
<evidence type="ECO:0000313" key="1">
    <source>
        <dbReference type="EMBL" id="RIV96593.1"/>
    </source>
</evidence>
<protein>
    <submittedName>
        <fullName evidence="1">Uncharacterized protein</fullName>
    </submittedName>
</protein>
<name>A0A8B3DFF3_VIBHA</name>
<proteinExistence type="predicted"/>
<reference evidence="1 2" key="1">
    <citation type="submission" date="2018-08" db="EMBL/GenBank/DDBJ databases">
        <title>Vibrio harveyi strains pathogenic to white snook Centropomus viridis Lockington (1877) and potential probiotic bacteria.</title>
        <authorList>
            <person name="Soto-Rodriguez S."/>
            <person name="Gomez-Gil B."/>
            <person name="Lozano-Olvera R."/>
        </authorList>
    </citation>
    <scope>NUCLEOTIDE SEQUENCE [LARGE SCALE GENOMIC DNA]</scope>
    <source>
        <strain evidence="1 2">CAIM 1508</strain>
    </source>
</reference>
<accession>A0A8B3DFF3</accession>
<dbReference type="EMBL" id="QOUW02000401">
    <property type="protein sequence ID" value="RIV96593.1"/>
    <property type="molecule type" value="Genomic_DNA"/>
</dbReference>
<dbReference type="AlphaFoldDB" id="A0A8B3DFF3"/>
<comment type="caution">
    <text evidence="1">The sequence shown here is derived from an EMBL/GenBank/DDBJ whole genome shotgun (WGS) entry which is preliminary data.</text>
</comment>
<gene>
    <name evidence="1" type="ORF">DS957_029830</name>
</gene>
<dbReference type="Proteomes" id="UP000253437">
    <property type="component" value="Unassembled WGS sequence"/>
</dbReference>
<dbReference type="RefSeq" id="WP_147422172.1">
    <property type="nucleotide sequence ID" value="NZ_QOUW02000401.1"/>
</dbReference>
<evidence type="ECO:0000313" key="2">
    <source>
        <dbReference type="Proteomes" id="UP000253437"/>
    </source>
</evidence>
<organism evidence="1 2">
    <name type="scientific">Vibrio harveyi</name>
    <name type="common">Beneckea harveyi</name>
    <dbReference type="NCBI Taxonomy" id="669"/>
    <lineage>
        <taxon>Bacteria</taxon>
        <taxon>Pseudomonadati</taxon>
        <taxon>Pseudomonadota</taxon>
        <taxon>Gammaproteobacteria</taxon>
        <taxon>Vibrionales</taxon>
        <taxon>Vibrionaceae</taxon>
        <taxon>Vibrio</taxon>
    </lineage>
</organism>
<sequence>SFCTYKYNVSRANGGNFQVYPRLTEEEIYEKGVLQRTNMYKYTLNEYGALIKKSSRFSNGLKVRDTFTINETYTYELDNINNVSNDDYWKIDALKQSSKLTLDWNTGVLLSNKLEYEY</sequence>
<feature type="non-terminal residue" evidence="1">
    <location>
        <position position="118"/>
    </location>
</feature>